<comment type="catalytic activity">
    <reaction evidence="9">
        <text>L-seryl-[protein] + ATP = O-phospho-L-seryl-[protein] + ADP + H(+)</text>
        <dbReference type="Rhea" id="RHEA:17989"/>
        <dbReference type="Rhea" id="RHEA-COMP:9863"/>
        <dbReference type="Rhea" id="RHEA-COMP:11604"/>
        <dbReference type="ChEBI" id="CHEBI:15378"/>
        <dbReference type="ChEBI" id="CHEBI:29999"/>
        <dbReference type="ChEBI" id="CHEBI:30616"/>
        <dbReference type="ChEBI" id="CHEBI:83421"/>
        <dbReference type="ChEBI" id="CHEBI:456216"/>
        <dbReference type="EC" id="2.7.11.1"/>
    </reaction>
</comment>
<evidence type="ECO:0000256" key="1">
    <source>
        <dbReference type="ARBA" id="ARBA00010886"/>
    </source>
</evidence>
<comment type="caution">
    <text evidence="13">The sequence shown here is derived from an EMBL/GenBank/DDBJ whole genome shotgun (WGS) entry which is preliminary data.</text>
</comment>
<dbReference type="EMBL" id="CAMPGE010001230">
    <property type="protein sequence ID" value="CAI2360007.1"/>
    <property type="molecule type" value="Genomic_DNA"/>
</dbReference>
<feature type="compositionally biased region" description="Basic residues" evidence="11">
    <location>
        <begin position="334"/>
        <end position="349"/>
    </location>
</feature>
<keyword evidence="3" id="KW-0723">Serine/threonine-protein kinase</keyword>
<dbReference type="Gene3D" id="1.10.510.10">
    <property type="entry name" value="Transferase(Phosphotransferase) domain 1"/>
    <property type="match status" value="1"/>
</dbReference>
<name>A0AAD1U3V4_EUPCR</name>
<evidence type="ECO:0000256" key="2">
    <source>
        <dbReference type="ARBA" id="ARBA00012513"/>
    </source>
</evidence>
<dbReference type="PROSITE" id="PS00107">
    <property type="entry name" value="PROTEIN_KINASE_ATP"/>
    <property type="match status" value="1"/>
</dbReference>
<comment type="similarity">
    <text evidence="1">Belongs to the protein kinase superfamily. NEK Ser/Thr protein kinase family. NIMA subfamily.</text>
</comment>
<evidence type="ECO:0000256" key="10">
    <source>
        <dbReference type="PROSITE-ProRule" id="PRU10141"/>
    </source>
</evidence>
<evidence type="ECO:0000256" key="6">
    <source>
        <dbReference type="ARBA" id="ARBA00022777"/>
    </source>
</evidence>
<keyword evidence="5 10" id="KW-0547">Nucleotide-binding</keyword>
<evidence type="ECO:0000256" key="8">
    <source>
        <dbReference type="ARBA" id="ARBA00047899"/>
    </source>
</evidence>
<evidence type="ECO:0000256" key="7">
    <source>
        <dbReference type="ARBA" id="ARBA00022840"/>
    </source>
</evidence>
<keyword evidence="4" id="KW-0808">Transferase</keyword>
<evidence type="ECO:0000256" key="9">
    <source>
        <dbReference type="ARBA" id="ARBA00048679"/>
    </source>
</evidence>
<protein>
    <recommendedName>
        <fullName evidence="2">non-specific serine/threonine protein kinase</fullName>
        <ecNumber evidence="2">2.7.11.1</ecNumber>
    </recommendedName>
</protein>
<dbReference type="SUPFAM" id="SSF56112">
    <property type="entry name" value="Protein kinase-like (PK-like)"/>
    <property type="match status" value="1"/>
</dbReference>
<evidence type="ECO:0000256" key="11">
    <source>
        <dbReference type="SAM" id="MobiDB-lite"/>
    </source>
</evidence>
<dbReference type="GO" id="GO:0004674">
    <property type="term" value="F:protein serine/threonine kinase activity"/>
    <property type="evidence" value="ECO:0007669"/>
    <property type="project" value="UniProtKB-KW"/>
</dbReference>
<dbReference type="PANTHER" id="PTHR44899">
    <property type="entry name" value="CAMK FAMILY PROTEIN KINASE"/>
    <property type="match status" value="1"/>
</dbReference>
<dbReference type="AlphaFoldDB" id="A0AAD1U3V4"/>
<keyword evidence="7 10" id="KW-0067">ATP-binding</keyword>
<sequence>MSSKLEDFKILSRLGEGAYSSVYKVRRISDNQTFALKKVRMLNLSEKEKQNALNEVRILASINDKNIISFKEAFNDDTSQALCIIMEYADDGDVFTKIVQHQKEETKFDEDFIWRIFISVVRGLKALHDLKIMHRDLKSANVFLNKDGSGKLGDFNVSKVVEKGLSYTQTGTPYYASPEVWRDEPYDAKSDIWSLGCVLYEMITLKPPFRSDNMQGLYKKVIKGQYPKISDKYSVDLQTIVRILLQVSPKKRPTCSEILNHAIVKKKIKEIFPDDESSDSDEEHKNILLKTIYVIDKLPNPMSIGFDRGAFTERQSIDNRSDKSILLPSISKSPAKKNLHRSKPKKRSGYNKEESKIAKSYLKREVKPKDYISRVAQKAIETDDTKISKNPKKSVRNPNKESEKRLMQKDLHESPVKEDKSLEENKSHKGDMNIDKEYEELKKILNAGPKKEDDTPEKRLYMVKKVNSREDSGNQKESIASIKGGSRNILLDRNIPSTRSNQVVKTNNPKGNNHVGDGILYKVKGQNRYRANIITKPKKIALNEKYNKLEMGIVGSPIISTNSRIKALRKESKRRDGKVTSLDTRLPRISDDSYKELEQKPIVSSSVNLKLPTLKNSNKKIAGIYGGDSKSIYKSNLQYKCNPGSKYRYYSKDRGASSKRYLSKIEHSQSVNVTKLPKKKPYIINRIN</sequence>
<feature type="compositionally biased region" description="Polar residues" evidence="11">
    <location>
        <begin position="495"/>
        <end position="511"/>
    </location>
</feature>
<evidence type="ECO:0000313" key="13">
    <source>
        <dbReference type="EMBL" id="CAI2360007.1"/>
    </source>
</evidence>
<evidence type="ECO:0000256" key="5">
    <source>
        <dbReference type="ARBA" id="ARBA00022741"/>
    </source>
</evidence>
<organism evidence="13 14">
    <name type="scientific">Euplotes crassus</name>
    <dbReference type="NCBI Taxonomy" id="5936"/>
    <lineage>
        <taxon>Eukaryota</taxon>
        <taxon>Sar</taxon>
        <taxon>Alveolata</taxon>
        <taxon>Ciliophora</taxon>
        <taxon>Intramacronucleata</taxon>
        <taxon>Spirotrichea</taxon>
        <taxon>Hypotrichia</taxon>
        <taxon>Euplotida</taxon>
        <taxon>Euplotidae</taxon>
        <taxon>Moneuplotes</taxon>
    </lineage>
</organism>
<dbReference type="InterPro" id="IPR017441">
    <property type="entry name" value="Protein_kinase_ATP_BS"/>
</dbReference>
<evidence type="ECO:0000259" key="12">
    <source>
        <dbReference type="PROSITE" id="PS50011"/>
    </source>
</evidence>
<dbReference type="GO" id="GO:0005524">
    <property type="term" value="F:ATP binding"/>
    <property type="evidence" value="ECO:0007669"/>
    <property type="project" value="UniProtKB-UniRule"/>
</dbReference>
<dbReference type="Pfam" id="PF00069">
    <property type="entry name" value="Pkinase"/>
    <property type="match status" value="1"/>
</dbReference>
<dbReference type="Gene3D" id="3.30.200.20">
    <property type="entry name" value="Phosphorylase Kinase, domain 1"/>
    <property type="match status" value="1"/>
</dbReference>
<keyword evidence="14" id="KW-1185">Reference proteome</keyword>
<evidence type="ECO:0000313" key="14">
    <source>
        <dbReference type="Proteomes" id="UP001295684"/>
    </source>
</evidence>
<comment type="catalytic activity">
    <reaction evidence="8">
        <text>L-threonyl-[protein] + ATP = O-phospho-L-threonyl-[protein] + ADP + H(+)</text>
        <dbReference type="Rhea" id="RHEA:46608"/>
        <dbReference type="Rhea" id="RHEA-COMP:11060"/>
        <dbReference type="Rhea" id="RHEA-COMP:11605"/>
        <dbReference type="ChEBI" id="CHEBI:15378"/>
        <dbReference type="ChEBI" id="CHEBI:30013"/>
        <dbReference type="ChEBI" id="CHEBI:30616"/>
        <dbReference type="ChEBI" id="CHEBI:61977"/>
        <dbReference type="ChEBI" id="CHEBI:456216"/>
        <dbReference type="EC" id="2.7.11.1"/>
    </reaction>
</comment>
<dbReference type="PANTHER" id="PTHR44899:SF3">
    <property type="entry name" value="SERINE_THREONINE-PROTEIN KINASE NEK1"/>
    <property type="match status" value="1"/>
</dbReference>
<dbReference type="EC" id="2.7.11.1" evidence="2"/>
<feature type="region of interest" description="Disordered" evidence="11">
    <location>
        <begin position="382"/>
        <end position="435"/>
    </location>
</feature>
<keyword evidence="6" id="KW-0418">Kinase</keyword>
<gene>
    <name evidence="13" type="ORF">ECRASSUSDP1_LOCUS1302</name>
</gene>
<dbReference type="InterPro" id="IPR011009">
    <property type="entry name" value="Kinase-like_dom_sf"/>
</dbReference>
<feature type="domain" description="Protein kinase" evidence="12">
    <location>
        <begin position="8"/>
        <end position="264"/>
    </location>
</feature>
<dbReference type="InterPro" id="IPR008271">
    <property type="entry name" value="Ser/Thr_kinase_AS"/>
</dbReference>
<reference evidence="13" key="1">
    <citation type="submission" date="2023-07" db="EMBL/GenBank/DDBJ databases">
        <authorList>
            <consortium name="AG Swart"/>
            <person name="Singh M."/>
            <person name="Singh A."/>
            <person name="Seah K."/>
            <person name="Emmerich C."/>
        </authorList>
    </citation>
    <scope>NUCLEOTIDE SEQUENCE</scope>
    <source>
        <strain evidence="13">DP1</strain>
    </source>
</reference>
<feature type="binding site" evidence="10">
    <location>
        <position position="37"/>
    </location>
    <ligand>
        <name>ATP</name>
        <dbReference type="ChEBI" id="CHEBI:30616"/>
    </ligand>
</feature>
<dbReference type="FunFam" id="3.30.200.20:FF:000097">
    <property type="entry name" value="Probable serine/threonine-protein kinase nek1"/>
    <property type="match status" value="1"/>
</dbReference>
<accession>A0AAD1U3V4</accession>
<dbReference type="SMART" id="SM00220">
    <property type="entry name" value="S_TKc"/>
    <property type="match status" value="1"/>
</dbReference>
<feature type="compositionally biased region" description="Basic and acidic residues" evidence="11">
    <location>
        <begin position="398"/>
        <end position="435"/>
    </location>
</feature>
<dbReference type="InterPro" id="IPR051131">
    <property type="entry name" value="NEK_Ser/Thr_kinase_NIMA"/>
</dbReference>
<proteinExistence type="inferred from homology"/>
<dbReference type="InterPro" id="IPR000719">
    <property type="entry name" value="Prot_kinase_dom"/>
</dbReference>
<feature type="region of interest" description="Disordered" evidence="11">
    <location>
        <begin position="465"/>
        <end position="517"/>
    </location>
</feature>
<dbReference type="PROSITE" id="PS00108">
    <property type="entry name" value="PROTEIN_KINASE_ST"/>
    <property type="match status" value="1"/>
</dbReference>
<feature type="region of interest" description="Disordered" evidence="11">
    <location>
        <begin position="322"/>
        <end position="355"/>
    </location>
</feature>
<dbReference type="Proteomes" id="UP001295684">
    <property type="component" value="Unassembled WGS sequence"/>
</dbReference>
<dbReference type="PROSITE" id="PS50011">
    <property type="entry name" value="PROTEIN_KINASE_DOM"/>
    <property type="match status" value="1"/>
</dbReference>
<evidence type="ECO:0000256" key="3">
    <source>
        <dbReference type="ARBA" id="ARBA00022527"/>
    </source>
</evidence>
<evidence type="ECO:0000256" key="4">
    <source>
        <dbReference type="ARBA" id="ARBA00022679"/>
    </source>
</evidence>